<evidence type="ECO:0000313" key="2">
    <source>
        <dbReference type="Proteomes" id="UP001178461"/>
    </source>
</evidence>
<evidence type="ECO:0000313" key="1">
    <source>
        <dbReference type="EMBL" id="CAI5776050.1"/>
    </source>
</evidence>
<accession>A0AA35P7S1</accession>
<protein>
    <submittedName>
        <fullName evidence="1">Uncharacterized protein</fullName>
    </submittedName>
</protein>
<gene>
    <name evidence="1" type="ORF">PODLI_1B040602</name>
</gene>
<proteinExistence type="predicted"/>
<name>A0AA35P7S1_9SAUR</name>
<dbReference type="EMBL" id="OX395130">
    <property type="protein sequence ID" value="CAI5776050.1"/>
    <property type="molecule type" value="Genomic_DNA"/>
</dbReference>
<organism evidence="1 2">
    <name type="scientific">Podarcis lilfordi</name>
    <name type="common">Lilford's wall lizard</name>
    <dbReference type="NCBI Taxonomy" id="74358"/>
    <lineage>
        <taxon>Eukaryota</taxon>
        <taxon>Metazoa</taxon>
        <taxon>Chordata</taxon>
        <taxon>Craniata</taxon>
        <taxon>Vertebrata</taxon>
        <taxon>Euteleostomi</taxon>
        <taxon>Lepidosauria</taxon>
        <taxon>Squamata</taxon>
        <taxon>Bifurcata</taxon>
        <taxon>Unidentata</taxon>
        <taxon>Episquamata</taxon>
        <taxon>Laterata</taxon>
        <taxon>Lacertibaenia</taxon>
        <taxon>Lacertidae</taxon>
        <taxon>Podarcis</taxon>
    </lineage>
</organism>
<keyword evidence="2" id="KW-1185">Reference proteome</keyword>
<dbReference type="Proteomes" id="UP001178461">
    <property type="component" value="Chromosome 5"/>
</dbReference>
<reference evidence="1" key="1">
    <citation type="submission" date="2022-12" db="EMBL/GenBank/DDBJ databases">
        <authorList>
            <person name="Alioto T."/>
            <person name="Alioto T."/>
            <person name="Gomez Garrido J."/>
        </authorList>
    </citation>
    <scope>NUCLEOTIDE SEQUENCE</scope>
</reference>
<dbReference type="AlphaFoldDB" id="A0AA35P7S1"/>
<sequence>MLGRVVPPASNACWEPCSSSMQMHDGNSSFLGYKGSARGFVCVFFAPGTTGFCHWSWLHRVLRTFLWVGWREEISAAIWLKDPACGFFRTYPGFLNEDYCR</sequence>